<dbReference type="GeneID" id="81371600"/>
<organism evidence="2 3">
    <name type="scientific">Penicillium cosmopolitanum</name>
    <dbReference type="NCBI Taxonomy" id="1131564"/>
    <lineage>
        <taxon>Eukaryota</taxon>
        <taxon>Fungi</taxon>
        <taxon>Dikarya</taxon>
        <taxon>Ascomycota</taxon>
        <taxon>Pezizomycotina</taxon>
        <taxon>Eurotiomycetes</taxon>
        <taxon>Eurotiomycetidae</taxon>
        <taxon>Eurotiales</taxon>
        <taxon>Aspergillaceae</taxon>
        <taxon>Penicillium</taxon>
    </lineage>
</organism>
<feature type="region of interest" description="Disordered" evidence="1">
    <location>
        <begin position="318"/>
        <end position="338"/>
    </location>
</feature>
<reference evidence="2" key="1">
    <citation type="submission" date="2022-12" db="EMBL/GenBank/DDBJ databases">
        <authorList>
            <person name="Petersen C."/>
        </authorList>
    </citation>
    <scope>NUCLEOTIDE SEQUENCE</scope>
    <source>
        <strain evidence="2">IBT 29677</strain>
    </source>
</reference>
<comment type="caution">
    <text evidence="2">The sequence shown here is derived from an EMBL/GenBank/DDBJ whole genome shotgun (WGS) entry which is preliminary data.</text>
</comment>
<dbReference type="AlphaFoldDB" id="A0A9W9VZX0"/>
<dbReference type="EMBL" id="JAPZBU010000008">
    <property type="protein sequence ID" value="KAJ5392493.1"/>
    <property type="molecule type" value="Genomic_DNA"/>
</dbReference>
<protein>
    <submittedName>
        <fullName evidence="2">Uncharacterized protein</fullName>
    </submittedName>
</protein>
<reference evidence="2" key="2">
    <citation type="journal article" date="2023" name="IMA Fungus">
        <title>Comparative genomic study of the Penicillium genus elucidates a diverse pangenome and 15 lateral gene transfer events.</title>
        <authorList>
            <person name="Petersen C."/>
            <person name="Sorensen T."/>
            <person name="Nielsen M.R."/>
            <person name="Sondergaard T.E."/>
            <person name="Sorensen J.L."/>
            <person name="Fitzpatrick D.A."/>
            <person name="Frisvad J.C."/>
            <person name="Nielsen K.L."/>
        </authorList>
    </citation>
    <scope>NUCLEOTIDE SEQUENCE</scope>
    <source>
        <strain evidence="2">IBT 29677</strain>
    </source>
</reference>
<proteinExistence type="predicted"/>
<evidence type="ECO:0000313" key="2">
    <source>
        <dbReference type="EMBL" id="KAJ5392493.1"/>
    </source>
</evidence>
<keyword evidence="3" id="KW-1185">Reference proteome</keyword>
<evidence type="ECO:0000256" key="1">
    <source>
        <dbReference type="SAM" id="MobiDB-lite"/>
    </source>
</evidence>
<dbReference type="Proteomes" id="UP001147747">
    <property type="component" value="Unassembled WGS sequence"/>
</dbReference>
<gene>
    <name evidence="2" type="ORF">N7509_007983</name>
</gene>
<evidence type="ECO:0000313" key="3">
    <source>
        <dbReference type="Proteomes" id="UP001147747"/>
    </source>
</evidence>
<accession>A0A9W9VZX0</accession>
<sequence>MPHLFEARLAEYKGRRDYANGVARNEPAGSDSNVYKRLDALEYILQTRKNDGNENNQIPNIKSIMEAYRSKSLPWAIGLVTYWAKGKQLCQPRPFDWDEFEAINAANEGHKSFWVEGILGPGPRVQRPTLVVPLNDTWTFTYGVALRLPGYDWWVEMLFLYDTAASYMTLYEGDLDVLIGPNHIANPPPIPILGDGTAHTANGLSTNSYFEIEATVLDGKGKRMTRWTRLICCLERGHHPTDTPADRSDGPFLRWLLFTSTTPDDENDIIFSTSKTAMNLTNSLPVEKRGSPYDGAVPGFYPTARKRPLETIHRRIGLSPLFGRGQQNPPPRGRRVPE</sequence>
<name>A0A9W9VZX0_9EURO</name>
<dbReference type="OrthoDB" id="4363173at2759"/>
<dbReference type="RefSeq" id="XP_056488171.1">
    <property type="nucleotide sequence ID" value="XM_056632620.1"/>
</dbReference>